<keyword evidence="2" id="KW-0732">Signal</keyword>
<organism evidence="3 4">
    <name type="scientific">Spectribacter hydrogenoxidans</name>
    <dbReference type="NCBI Taxonomy" id="3075608"/>
    <lineage>
        <taxon>Bacteria</taxon>
        <taxon>Pseudomonadati</taxon>
        <taxon>Pseudomonadota</taxon>
        <taxon>Gammaproteobacteria</taxon>
        <taxon>Salinisphaerales</taxon>
        <taxon>Salinisphaeraceae</taxon>
        <taxon>Spectribacter</taxon>
    </lineage>
</organism>
<proteinExistence type="predicted"/>
<dbReference type="PROSITE" id="PS51257">
    <property type="entry name" value="PROKAR_LIPOPROTEIN"/>
    <property type="match status" value="1"/>
</dbReference>
<keyword evidence="4" id="KW-1185">Reference proteome</keyword>
<dbReference type="Proteomes" id="UP001251857">
    <property type="component" value="Unassembled WGS sequence"/>
</dbReference>
<feature type="coiled-coil region" evidence="1">
    <location>
        <begin position="124"/>
        <end position="161"/>
    </location>
</feature>
<evidence type="ECO:0000313" key="3">
    <source>
        <dbReference type="EMBL" id="MDT0635245.1"/>
    </source>
</evidence>
<protein>
    <recommendedName>
        <fullName evidence="5">Lipoprotein</fullName>
    </recommendedName>
</protein>
<evidence type="ECO:0000256" key="1">
    <source>
        <dbReference type="SAM" id="Coils"/>
    </source>
</evidence>
<gene>
    <name evidence="3" type="ORF">RM532_09795</name>
</gene>
<keyword evidence="1" id="KW-0175">Coiled coil</keyword>
<feature type="signal peptide" evidence="2">
    <location>
        <begin position="1"/>
        <end position="21"/>
    </location>
</feature>
<comment type="caution">
    <text evidence="3">The sequence shown here is derived from an EMBL/GenBank/DDBJ whole genome shotgun (WGS) entry which is preliminary data.</text>
</comment>
<feature type="chain" id="PRO_5047336905" description="Lipoprotein" evidence="2">
    <location>
        <begin position="22"/>
        <end position="166"/>
    </location>
</feature>
<dbReference type="EMBL" id="JAVRIB010000009">
    <property type="protein sequence ID" value="MDT0635245.1"/>
    <property type="molecule type" value="Genomic_DNA"/>
</dbReference>
<reference evidence="3 4" key="1">
    <citation type="submission" date="2023-09" db="EMBL/GenBank/DDBJ databases">
        <authorList>
            <person name="Rey-Velasco X."/>
        </authorList>
    </citation>
    <scope>NUCLEOTIDE SEQUENCE [LARGE SCALE GENOMIC DNA]</scope>
    <source>
        <strain evidence="3 4">W335</strain>
    </source>
</reference>
<dbReference type="RefSeq" id="WP_311653142.1">
    <property type="nucleotide sequence ID" value="NZ_JAVRIB010000009.1"/>
</dbReference>
<evidence type="ECO:0000256" key="2">
    <source>
        <dbReference type="SAM" id="SignalP"/>
    </source>
</evidence>
<accession>A0ABU3C116</accession>
<evidence type="ECO:0000313" key="4">
    <source>
        <dbReference type="Proteomes" id="UP001251857"/>
    </source>
</evidence>
<name>A0ABU3C116_9GAMM</name>
<evidence type="ECO:0008006" key="5">
    <source>
        <dbReference type="Google" id="ProtNLM"/>
    </source>
</evidence>
<sequence length="166" mass="18041">MMRTIRPLLAVIVGTSLIGCAALQQPRTNEPPPPDLVAYAEQLAAADADRRQTALAEARKQWQDQPDPMATARLGLAEGQWGHPDADAAAAADHIEQALNDPEADWTPSVRGFLSVRAATLRHIASLEQAQREARGERDELARALNEARDKLDAITNIERNLGEAP</sequence>